<dbReference type="PANTHER" id="PTHR44809:SF1">
    <property type="entry name" value="PROTEIN O-MANNOSYL-TRANSFERASE TMTC1"/>
    <property type="match status" value="1"/>
</dbReference>
<accession>A0A2T4TVX2</accession>
<keyword evidence="2" id="KW-0732">Signal</keyword>
<dbReference type="RefSeq" id="WP_107563364.1">
    <property type="nucleotide sequence ID" value="NZ_NVQC01000027.1"/>
</dbReference>
<name>A0A2T4TVX2_9BACT</name>
<dbReference type="SUPFAM" id="SSF48452">
    <property type="entry name" value="TPR-like"/>
    <property type="match status" value="1"/>
</dbReference>
<keyword evidence="1" id="KW-0802">TPR repeat</keyword>
<evidence type="ECO:0000313" key="4">
    <source>
        <dbReference type="Proteomes" id="UP000241436"/>
    </source>
</evidence>
<evidence type="ECO:0000256" key="1">
    <source>
        <dbReference type="PROSITE-ProRule" id="PRU00339"/>
    </source>
</evidence>
<dbReference type="InterPro" id="IPR011990">
    <property type="entry name" value="TPR-like_helical_dom_sf"/>
</dbReference>
<dbReference type="InterPro" id="IPR052943">
    <property type="entry name" value="TMTC_O-mannosyl-trnsfr"/>
</dbReference>
<evidence type="ECO:0000256" key="2">
    <source>
        <dbReference type="SAM" id="SignalP"/>
    </source>
</evidence>
<keyword evidence="4" id="KW-1185">Reference proteome</keyword>
<evidence type="ECO:0000313" key="3">
    <source>
        <dbReference type="EMBL" id="PTL35264.1"/>
    </source>
</evidence>
<dbReference type="EMBL" id="NVQC01000027">
    <property type="protein sequence ID" value="PTL35264.1"/>
    <property type="molecule type" value="Genomic_DNA"/>
</dbReference>
<feature type="signal peptide" evidence="2">
    <location>
        <begin position="1"/>
        <end position="26"/>
    </location>
</feature>
<sequence length="167" mass="19143">MTRHMTRWTAILLAVALIGVAFTALAQERESRIDENFLLLMGARNAAKSGKHDTSVRRYRRLLERDPRLNDARNELGWVLIAAGRVAEAQEEFRVALHANPKDAEAWKGILEALRKTDQKDEFLKVLDQLVELEPARKDLRMQLALELHNRGRFTEAEKHIVVLLGE</sequence>
<dbReference type="PROSITE" id="PS50005">
    <property type="entry name" value="TPR"/>
    <property type="match status" value="1"/>
</dbReference>
<comment type="caution">
    <text evidence="3">The sequence shown here is derived from an EMBL/GenBank/DDBJ whole genome shotgun (WGS) entry which is preliminary data.</text>
</comment>
<protein>
    <submittedName>
        <fullName evidence="3">Uncharacterized protein</fullName>
    </submittedName>
</protein>
<dbReference type="OrthoDB" id="193829at2"/>
<proteinExistence type="predicted"/>
<dbReference type="Proteomes" id="UP000241436">
    <property type="component" value="Unassembled WGS sequence"/>
</dbReference>
<reference evidence="3 4" key="1">
    <citation type="submission" date="2017-09" db="EMBL/GenBank/DDBJ databases">
        <title>Bloom of a denitrifying methanotroph, Candidatus Methylomirabilis limnetica, in a deep stratified lake.</title>
        <authorList>
            <person name="Graf J.S."/>
            <person name="Marchant H.K."/>
            <person name="Tienken D."/>
            <person name="Hach P.F."/>
            <person name="Brand A."/>
            <person name="Schubert C.J."/>
            <person name="Kuypers M.M."/>
            <person name="Milucka J."/>
        </authorList>
    </citation>
    <scope>NUCLEOTIDE SEQUENCE [LARGE SCALE GENOMIC DNA]</scope>
    <source>
        <strain evidence="3 4">Zug</strain>
    </source>
</reference>
<dbReference type="Gene3D" id="1.25.40.10">
    <property type="entry name" value="Tetratricopeptide repeat domain"/>
    <property type="match status" value="1"/>
</dbReference>
<dbReference type="Pfam" id="PF13432">
    <property type="entry name" value="TPR_16"/>
    <property type="match status" value="1"/>
</dbReference>
<organism evidence="3 4">
    <name type="scientific">Candidatus Methylomirabilis limnetica</name>
    <dbReference type="NCBI Taxonomy" id="2033718"/>
    <lineage>
        <taxon>Bacteria</taxon>
        <taxon>Candidatus Methylomirabilota</taxon>
        <taxon>Candidatus Methylomirabilia</taxon>
        <taxon>Candidatus Methylomirabilales</taxon>
        <taxon>Candidatus Methylomirabilaceae</taxon>
        <taxon>Candidatus Methylomirabilis</taxon>
    </lineage>
</organism>
<gene>
    <name evidence="3" type="ORF">CLG94_10545</name>
</gene>
<feature type="chain" id="PRO_5015437771" evidence="2">
    <location>
        <begin position="27"/>
        <end position="167"/>
    </location>
</feature>
<dbReference type="PANTHER" id="PTHR44809">
    <property type="match status" value="1"/>
</dbReference>
<dbReference type="InterPro" id="IPR019734">
    <property type="entry name" value="TPR_rpt"/>
</dbReference>
<reference evidence="4" key="2">
    <citation type="journal article" date="2018" name="Environ. Microbiol.">
        <title>Bloom of a denitrifying methanotroph, 'Candidatus Methylomirabilis limnetica', in a deep stratified lake.</title>
        <authorList>
            <person name="Graf J.S."/>
            <person name="Mayr M.J."/>
            <person name="Marchant H.K."/>
            <person name="Tienken D."/>
            <person name="Hach P.F."/>
            <person name="Brand A."/>
            <person name="Schubert C.J."/>
            <person name="Kuypers M.M."/>
            <person name="Milucka J."/>
        </authorList>
    </citation>
    <scope>NUCLEOTIDE SEQUENCE [LARGE SCALE GENOMIC DNA]</scope>
    <source>
        <strain evidence="4">Zug</strain>
    </source>
</reference>
<dbReference type="AlphaFoldDB" id="A0A2T4TVX2"/>
<feature type="repeat" description="TPR" evidence="1">
    <location>
        <begin position="70"/>
        <end position="103"/>
    </location>
</feature>